<name>A0A1R2AYQ7_9CILI</name>
<dbReference type="PANTHER" id="PTHR19370:SF185">
    <property type="entry name" value="NADH-CYTOCHROME B5 REDUCTASE"/>
    <property type="match status" value="1"/>
</dbReference>
<evidence type="ECO:0000256" key="3">
    <source>
        <dbReference type="ARBA" id="ARBA00022827"/>
    </source>
</evidence>
<dbReference type="InterPro" id="IPR001834">
    <property type="entry name" value="CBR-like"/>
</dbReference>
<accession>A0A1R2AYQ7</accession>
<feature type="domain" description="DOMON" evidence="9">
    <location>
        <begin position="24"/>
        <end position="142"/>
    </location>
</feature>
<dbReference type="InterPro" id="IPR036400">
    <property type="entry name" value="Cyt_B5-like_heme/steroid_sf"/>
</dbReference>
<dbReference type="SUPFAM" id="SSF63380">
    <property type="entry name" value="Riboflavin synthase domain-like"/>
    <property type="match status" value="1"/>
</dbReference>
<dbReference type="Pfam" id="PF03351">
    <property type="entry name" value="DOMON"/>
    <property type="match status" value="1"/>
</dbReference>
<dbReference type="SUPFAM" id="SSF49344">
    <property type="entry name" value="CBD9-like"/>
    <property type="match status" value="1"/>
</dbReference>
<dbReference type="CDD" id="cd09631">
    <property type="entry name" value="DOMON_DOH"/>
    <property type="match status" value="1"/>
</dbReference>
<dbReference type="InterPro" id="IPR045266">
    <property type="entry name" value="DOH_DOMON"/>
</dbReference>
<dbReference type="GO" id="GO:0071949">
    <property type="term" value="F:FAD binding"/>
    <property type="evidence" value="ECO:0007669"/>
    <property type="project" value="TreeGrafter"/>
</dbReference>
<feature type="chain" id="PRO_5013136687" description="Cytochrome b5 heme-binding domain-containing protein" evidence="7">
    <location>
        <begin position="16"/>
        <end position="700"/>
    </location>
</feature>
<feature type="domain" description="Cytochrome b5 heme-binding" evidence="8">
    <location>
        <begin position="344"/>
        <end position="436"/>
    </location>
</feature>
<feature type="transmembrane region" description="Helical" evidence="6">
    <location>
        <begin position="317"/>
        <end position="337"/>
    </location>
</feature>
<dbReference type="AlphaFoldDB" id="A0A1R2AYQ7"/>
<evidence type="ECO:0008006" key="12">
    <source>
        <dbReference type="Google" id="ProtNLM"/>
    </source>
</evidence>
<keyword evidence="4" id="KW-0560">Oxidoreductase</keyword>
<evidence type="ECO:0000259" key="9">
    <source>
        <dbReference type="PROSITE" id="PS50836"/>
    </source>
</evidence>
<reference evidence="10 11" key="1">
    <citation type="submission" date="2016-11" db="EMBL/GenBank/DDBJ databases">
        <title>The macronuclear genome of Stentor coeruleus: a giant cell with tiny introns.</title>
        <authorList>
            <person name="Slabodnick M."/>
            <person name="Ruby J.G."/>
            <person name="Reiff S.B."/>
            <person name="Swart E.C."/>
            <person name="Gosai S."/>
            <person name="Prabakaran S."/>
            <person name="Witkowska E."/>
            <person name="Larue G.E."/>
            <person name="Fisher S."/>
            <person name="Freeman R.M."/>
            <person name="Gunawardena J."/>
            <person name="Chu W."/>
            <person name="Stover N.A."/>
            <person name="Gregory B.D."/>
            <person name="Nowacki M."/>
            <person name="Derisi J."/>
            <person name="Roy S.W."/>
            <person name="Marshall W.F."/>
            <person name="Sood P."/>
        </authorList>
    </citation>
    <scope>NUCLEOTIDE SEQUENCE [LARGE SCALE GENOMIC DNA]</scope>
    <source>
        <strain evidence="10">WM001</strain>
    </source>
</reference>
<dbReference type="Gene3D" id="2.60.40.1210">
    <property type="entry name" value="Cellobiose dehydrogenase, cytochrome domain"/>
    <property type="match status" value="1"/>
</dbReference>
<dbReference type="Gene3D" id="2.40.30.10">
    <property type="entry name" value="Translation factors"/>
    <property type="match status" value="1"/>
</dbReference>
<feature type="transmembrane region" description="Helical" evidence="6">
    <location>
        <begin position="253"/>
        <end position="273"/>
    </location>
</feature>
<feature type="binding site" evidence="5">
    <location>
        <position position="541"/>
    </location>
    <ligand>
        <name>FAD</name>
        <dbReference type="ChEBI" id="CHEBI:57692"/>
    </ligand>
</feature>
<keyword evidence="7" id="KW-0732">Signal</keyword>
<evidence type="ECO:0000259" key="8">
    <source>
        <dbReference type="PROSITE" id="PS50255"/>
    </source>
</evidence>
<feature type="binding site" evidence="5">
    <location>
        <position position="539"/>
    </location>
    <ligand>
        <name>FAD</name>
        <dbReference type="ChEBI" id="CHEBI:57692"/>
    </ligand>
</feature>
<proteinExistence type="predicted"/>
<dbReference type="EMBL" id="MPUH01001170">
    <property type="protein sequence ID" value="OMJ69674.1"/>
    <property type="molecule type" value="Genomic_DNA"/>
</dbReference>
<keyword evidence="6" id="KW-1133">Transmembrane helix</keyword>
<evidence type="ECO:0000256" key="2">
    <source>
        <dbReference type="ARBA" id="ARBA00022630"/>
    </source>
</evidence>
<evidence type="ECO:0000256" key="7">
    <source>
        <dbReference type="SAM" id="SignalP"/>
    </source>
</evidence>
<keyword evidence="6" id="KW-0812">Transmembrane</keyword>
<dbReference type="InterPro" id="IPR001199">
    <property type="entry name" value="Cyt_B5-like_heme/steroid-bd"/>
</dbReference>
<dbReference type="InterPro" id="IPR005018">
    <property type="entry name" value="DOMON_domain"/>
</dbReference>
<sequence length="700" mass="80396">MVKLVNFILILSVLALNFQQQLSSSITIEWTVENESIFICFKCKITKGYCAIGFKRRMLDTDMIIINNTGSYVLYNDHYSTSHYIPLKDTEQGGNNDLEFIDGGIDINGYIDITIKRNLNTGDKYDKIIPADKSIEICWASKDDSQSLTLHEDCGSGSIVFATASIFLDFKKFGMPSDTIEHVNLMCMLWSIVAVIGAISARYFKWASWWIYAHFLSFTTVIIATVISSSKQYKYDKVFLEIMEDMQLISSRLGFFILTLSSGQGLFGLIILYFRNYTENFQALSFMTRAHKVVGWVLIFNGFVAIYAGKDFIGTEIWFYFFMIILLGSFELFFKLLTASNNHEYITARLKFMTHEDAFEKIKNGAKLIFADNLVIDIKNFQYSHPGGQYMVTEAIGEDTGKYMTGCSSYGERFQPYTHSENAFSILRYLAIAKIPYPDNYLICKQGISQDLIEFMIYSQQALNSHTYLLTLKSHFCDMSHEPLLPWLGKHFKIINNSNLLKRVRRYYSTLFVNLGIWGRELGIELPGSNECAGGLKIIYKAYEGGEMTQFLKQKIPGEIVFLQGPLGPGLMIKEFKGKYLAFSAGTGLVPFLDLLYMMWDNRFELTDFSFTLYVSFRKWTDGFCLELLQRLQEKLPQQYFNLILSIGDSEKRGNLTSIIDTLSEEKFDRIWICGPSGFNRSVYKKLLENDIEKHTIFLM</sequence>
<dbReference type="PROSITE" id="PS50255">
    <property type="entry name" value="CYTOCHROME_B5_2"/>
    <property type="match status" value="1"/>
</dbReference>
<dbReference type="CDD" id="cd00322">
    <property type="entry name" value="FNR_like"/>
    <property type="match status" value="1"/>
</dbReference>
<keyword evidence="2 5" id="KW-0285">Flavoprotein</keyword>
<feature type="transmembrane region" description="Helical" evidence="6">
    <location>
        <begin position="209"/>
        <end position="227"/>
    </location>
</feature>
<organism evidence="10 11">
    <name type="scientific">Stentor coeruleus</name>
    <dbReference type="NCBI Taxonomy" id="5963"/>
    <lineage>
        <taxon>Eukaryota</taxon>
        <taxon>Sar</taxon>
        <taxon>Alveolata</taxon>
        <taxon>Ciliophora</taxon>
        <taxon>Postciliodesmatophora</taxon>
        <taxon>Heterotrichea</taxon>
        <taxon>Heterotrichida</taxon>
        <taxon>Stentoridae</taxon>
        <taxon>Stentor</taxon>
    </lineage>
</organism>
<dbReference type="OrthoDB" id="2419613at2759"/>
<dbReference type="SUPFAM" id="SSF52343">
    <property type="entry name" value="Ferredoxin reductase-like, C-terminal NADP-linked domain"/>
    <property type="match status" value="1"/>
</dbReference>
<keyword evidence="3 5" id="KW-0274">FAD</keyword>
<evidence type="ECO:0000256" key="4">
    <source>
        <dbReference type="ARBA" id="ARBA00023002"/>
    </source>
</evidence>
<feature type="signal peptide" evidence="7">
    <location>
        <begin position="1"/>
        <end position="15"/>
    </location>
</feature>
<evidence type="ECO:0000313" key="11">
    <source>
        <dbReference type="Proteomes" id="UP000187209"/>
    </source>
</evidence>
<keyword evidence="6" id="KW-0472">Membrane</keyword>
<dbReference type="SUPFAM" id="SSF55856">
    <property type="entry name" value="Cytochrome b5-like heme/steroid binding domain"/>
    <property type="match status" value="1"/>
</dbReference>
<protein>
    <recommendedName>
        <fullName evidence="12">Cytochrome b5 heme-binding domain-containing protein</fullName>
    </recommendedName>
</protein>
<evidence type="ECO:0000256" key="1">
    <source>
        <dbReference type="ARBA" id="ARBA00001974"/>
    </source>
</evidence>
<gene>
    <name evidence="10" type="ORF">SteCoe_32527</name>
</gene>
<comment type="caution">
    <text evidence="10">The sequence shown here is derived from an EMBL/GenBank/DDBJ whole genome shotgun (WGS) entry which is preliminary data.</text>
</comment>
<feature type="transmembrane region" description="Helical" evidence="6">
    <location>
        <begin position="183"/>
        <end position="203"/>
    </location>
</feature>
<dbReference type="InterPro" id="IPR039261">
    <property type="entry name" value="FNR_nucleotide-bd"/>
</dbReference>
<dbReference type="InterPro" id="IPR017938">
    <property type="entry name" value="Riboflavin_synthase-like_b-brl"/>
</dbReference>
<evidence type="ECO:0000256" key="5">
    <source>
        <dbReference type="PIRSR" id="PIRSR601834-1"/>
    </source>
</evidence>
<dbReference type="PROSITE" id="PS50836">
    <property type="entry name" value="DOMON"/>
    <property type="match status" value="1"/>
</dbReference>
<dbReference type="Proteomes" id="UP000187209">
    <property type="component" value="Unassembled WGS sequence"/>
</dbReference>
<dbReference type="Gene3D" id="3.10.120.10">
    <property type="entry name" value="Cytochrome b5-like heme/steroid binding domain"/>
    <property type="match status" value="1"/>
</dbReference>
<dbReference type="PANTHER" id="PTHR19370">
    <property type="entry name" value="NADH-CYTOCHROME B5 REDUCTASE"/>
    <property type="match status" value="1"/>
</dbReference>
<feature type="transmembrane region" description="Helical" evidence="6">
    <location>
        <begin position="293"/>
        <end position="310"/>
    </location>
</feature>
<evidence type="ECO:0000313" key="10">
    <source>
        <dbReference type="EMBL" id="OMJ69674.1"/>
    </source>
</evidence>
<evidence type="ECO:0000256" key="6">
    <source>
        <dbReference type="SAM" id="Phobius"/>
    </source>
</evidence>
<feature type="binding site" evidence="5">
    <location>
        <position position="548"/>
    </location>
    <ligand>
        <name>FAD</name>
        <dbReference type="ChEBI" id="CHEBI:57692"/>
    </ligand>
</feature>
<keyword evidence="11" id="KW-1185">Reference proteome</keyword>
<comment type="cofactor">
    <cofactor evidence="1 5">
        <name>FAD</name>
        <dbReference type="ChEBI" id="CHEBI:57692"/>
    </cofactor>
</comment>
<dbReference type="Gene3D" id="3.40.50.80">
    <property type="entry name" value="Nucleotide-binding domain of ferredoxin-NADP reductase (FNR) module"/>
    <property type="match status" value="1"/>
</dbReference>
<dbReference type="GO" id="GO:0016491">
    <property type="term" value="F:oxidoreductase activity"/>
    <property type="evidence" value="ECO:0007669"/>
    <property type="project" value="UniProtKB-KW"/>
</dbReference>